<feature type="region of interest" description="Disordered" evidence="2">
    <location>
        <begin position="213"/>
        <end position="238"/>
    </location>
</feature>
<accession>A0AAW2ZJT0</accession>
<sequence>MSQEVSQIPASFSNLTSSQILRSIFVSRLAPTLNVKQVIDLFCYCGDIERVLIAIDPTNPNKQVSLVIFDDQYAYATSLLLKGLIIGESAVQVYPFHELVGTLPVPLKQPNNYPSAIYRSAQAVIVRLFEENQFHQKVDRDQLLDIAYRMDSTEQGNVVDRVSIAFLFCTGKIRPIESEMPEITGALNTVKGSLNSAGETLSKGWGYLKQQIQDAGNDSQPRGSVKIRSSEGSGYQQY</sequence>
<dbReference type="PROSITE" id="PS50102">
    <property type="entry name" value="RRM"/>
    <property type="match status" value="1"/>
</dbReference>
<reference evidence="4 5" key="1">
    <citation type="submission" date="2024-03" db="EMBL/GenBank/DDBJ databases">
        <title>The Acrasis kona genome and developmental transcriptomes reveal deep origins of eukaryotic multicellular pathways.</title>
        <authorList>
            <person name="Sheikh S."/>
            <person name="Fu C.-J."/>
            <person name="Brown M.W."/>
            <person name="Baldauf S.L."/>
        </authorList>
    </citation>
    <scope>NUCLEOTIDE SEQUENCE [LARGE SCALE GENOMIC DNA]</scope>
    <source>
        <strain evidence="4 5">ATCC MYA-3509</strain>
    </source>
</reference>
<dbReference type="Proteomes" id="UP001431209">
    <property type="component" value="Unassembled WGS sequence"/>
</dbReference>
<proteinExistence type="predicted"/>
<dbReference type="InterPro" id="IPR035979">
    <property type="entry name" value="RBD_domain_sf"/>
</dbReference>
<dbReference type="SMART" id="SM00360">
    <property type="entry name" value="RRM"/>
    <property type="match status" value="1"/>
</dbReference>
<organism evidence="4 5">
    <name type="scientific">Acrasis kona</name>
    <dbReference type="NCBI Taxonomy" id="1008807"/>
    <lineage>
        <taxon>Eukaryota</taxon>
        <taxon>Discoba</taxon>
        <taxon>Heterolobosea</taxon>
        <taxon>Tetramitia</taxon>
        <taxon>Eutetramitia</taxon>
        <taxon>Acrasidae</taxon>
        <taxon>Acrasis</taxon>
    </lineage>
</organism>
<dbReference type="InterPro" id="IPR000504">
    <property type="entry name" value="RRM_dom"/>
</dbReference>
<gene>
    <name evidence="4" type="ORF">AKO1_010535</name>
</gene>
<evidence type="ECO:0000256" key="2">
    <source>
        <dbReference type="SAM" id="MobiDB-lite"/>
    </source>
</evidence>
<dbReference type="Pfam" id="PF00076">
    <property type="entry name" value="RRM_1"/>
    <property type="match status" value="1"/>
</dbReference>
<evidence type="ECO:0000313" key="4">
    <source>
        <dbReference type="EMBL" id="KAL0489643.1"/>
    </source>
</evidence>
<dbReference type="Gene3D" id="3.30.70.330">
    <property type="match status" value="1"/>
</dbReference>
<evidence type="ECO:0000256" key="1">
    <source>
        <dbReference type="PROSITE-ProRule" id="PRU00176"/>
    </source>
</evidence>
<keyword evidence="1" id="KW-0694">RNA-binding</keyword>
<name>A0AAW2ZJT0_9EUKA</name>
<protein>
    <submittedName>
        <fullName evidence="4">Splicing regulatory glutamine/lysine-rich protein</fullName>
    </submittedName>
</protein>
<dbReference type="EMBL" id="JAOPGA020001582">
    <property type="protein sequence ID" value="KAL0489643.1"/>
    <property type="molecule type" value="Genomic_DNA"/>
</dbReference>
<dbReference type="InterPro" id="IPR012677">
    <property type="entry name" value="Nucleotide-bd_a/b_plait_sf"/>
</dbReference>
<comment type="caution">
    <text evidence="4">The sequence shown here is derived from an EMBL/GenBank/DDBJ whole genome shotgun (WGS) entry which is preliminary data.</text>
</comment>
<dbReference type="SUPFAM" id="SSF54928">
    <property type="entry name" value="RNA-binding domain, RBD"/>
    <property type="match status" value="1"/>
</dbReference>
<feature type="domain" description="RRM" evidence="3">
    <location>
        <begin position="22"/>
        <end position="98"/>
    </location>
</feature>
<dbReference type="GO" id="GO:0003723">
    <property type="term" value="F:RNA binding"/>
    <property type="evidence" value="ECO:0007669"/>
    <property type="project" value="UniProtKB-UniRule"/>
</dbReference>
<keyword evidence="5" id="KW-1185">Reference proteome</keyword>
<dbReference type="AlphaFoldDB" id="A0AAW2ZJT0"/>
<evidence type="ECO:0000259" key="3">
    <source>
        <dbReference type="PROSITE" id="PS50102"/>
    </source>
</evidence>
<feature type="compositionally biased region" description="Polar residues" evidence="2">
    <location>
        <begin position="213"/>
        <end position="222"/>
    </location>
</feature>
<evidence type="ECO:0000313" key="5">
    <source>
        <dbReference type="Proteomes" id="UP001431209"/>
    </source>
</evidence>